<protein>
    <submittedName>
        <fullName evidence="1">Uncharacterized protein</fullName>
    </submittedName>
</protein>
<gene>
    <name evidence="1" type="ORF">EYF80_000306</name>
</gene>
<evidence type="ECO:0000313" key="2">
    <source>
        <dbReference type="Proteomes" id="UP000314294"/>
    </source>
</evidence>
<accession>A0A4Z2JIQ1</accession>
<organism evidence="1 2">
    <name type="scientific">Liparis tanakae</name>
    <name type="common">Tanaka's snailfish</name>
    <dbReference type="NCBI Taxonomy" id="230148"/>
    <lineage>
        <taxon>Eukaryota</taxon>
        <taxon>Metazoa</taxon>
        <taxon>Chordata</taxon>
        <taxon>Craniata</taxon>
        <taxon>Vertebrata</taxon>
        <taxon>Euteleostomi</taxon>
        <taxon>Actinopterygii</taxon>
        <taxon>Neopterygii</taxon>
        <taxon>Teleostei</taxon>
        <taxon>Neoteleostei</taxon>
        <taxon>Acanthomorphata</taxon>
        <taxon>Eupercaria</taxon>
        <taxon>Perciformes</taxon>
        <taxon>Cottioidei</taxon>
        <taxon>Cottales</taxon>
        <taxon>Liparidae</taxon>
        <taxon>Liparis</taxon>
    </lineage>
</organism>
<evidence type="ECO:0000313" key="1">
    <source>
        <dbReference type="EMBL" id="TNN89703.1"/>
    </source>
</evidence>
<sequence length="59" mass="6324">MLSAVPPDEESAAVEHSECGGCRRVMSQTPGITAAGHTDKLKVSTLHGFVRRFKLIAET</sequence>
<dbReference type="EMBL" id="SRLO01000001">
    <property type="protein sequence ID" value="TNN89703.1"/>
    <property type="molecule type" value="Genomic_DNA"/>
</dbReference>
<keyword evidence="2" id="KW-1185">Reference proteome</keyword>
<name>A0A4Z2JIQ1_9TELE</name>
<dbReference type="Proteomes" id="UP000314294">
    <property type="component" value="Unassembled WGS sequence"/>
</dbReference>
<proteinExistence type="predicted"/>
<dbReference type="AlphaFoldDB" id="A0A4Z2JIQ1"/>
<comment type="caution">
    <text evidence="1">The sequence shown here is derived from an EMBL/GenBank/DDBJ whole genome shotgun (WGS) entry which is preliminary data.</text>
</comment>
<reference evidence="1 2" key="1">
    <citation type="submission" date="2019-03" db="EMBL/GenBank/DDBJ databases">
        <title>First draft genome of Liparis tanakae, snailfish: a comprehensive survey of snailfish specific genes.</title>
        <authorList>
            <person name="Kim W."/>
            <person name="Song I."/>
            <person name="Jeong J.-H."/>
            <person name="Kim D."/>
            <person name="Kim S."/>
            <person name="Ryu S."/>
            <person name="Song J.Y."/>
            <person name="Lee S.K."/>
        </authorList>
    </citation>
    <scope>NUCLEOTIDE SEQUENCE [LARGE SCALE GENOMIC DNA]</scope>
    <source>
        <tissue evidence="1">Muscle</tissue>
    </source>
</reference>